<reference evidence="2" key="2">
    <citation type="submission" date="2021-02" db="EMBL/GenBank/DDBJ databases">
        <title>Aspergillus puulaauensis MK2 genome sequence.</title>
        <authorList>
            <person name="Futagami T."/>
            <person name="Mori K."/>
            <person name="Kadooka C."/>
            <person name="Tanaka T."/>
        </authorList>
    </citation>
    <scope>NUCLEOTIDE SEQUENCE</scope>
    <source>
        <strain evidence="2">MK2</strain>
    </source>
</reference>
<proteinExistence type="predicted"/>
<dbReference type="Pfam" id="PF20183">
    <property type="entry name" value="DUF6546"/>
    <property type="match status" value="1"/>
</dbReference>
<organism evidence="2 3">
    <name type="scientific">Aspergillus puulaauensis</name>
    <dbReference type="NCBI Taxonomy" id="1220207"/>
    <lineage>
        <taxon>Eukaryota</taxon>
        <taxon>Fungi</taxon>
        <taxon>Dikarya</taxon>
        <taxon>Ascomycota</taxon>
        <taxon>Pezizomycotina</taxon>
        <taxon>Eurotiomycetes</taxon>
        <taxon>Eurotiomycetidae</taxon>
        <taxon>Eurotiales</taxon>
        <taxon>Aspergillaceae</taxon>
        <taxon>Aspergillus</taxon>
    </lineage>
</organism>
<dbReference type="InterPro" id="IPR046676">
    <property type="entry name" value="DUF6546"/>
</dbReference>
<dbReference type="GeneID" id="64968672"/>
<dbReference type="AlphaFoldDB" id="A0A7R7XC25"/>
<dbReference type="Proteomes" id="UP000654913">
    <property type="component" value="Chromosome 1"/>
</dbReference>
<name>A0A7R7XC25_9EURO</name>
<dbReference type="KEGG" id="apuu:APUU_11495S"/>
<dbReference type="EMBL" id="AP024443">
    <property type="protein sequence ID" value="BCS18667.1"/>
    <property type="molecule type" value="Genomic_DNA"/>
</dbReference>
<evidence type="ECO:0000313" key="3">
    <source>
        <dbReference type="Proteomes" id="UP000654913"/>
    </source>
</evidence>
<reference evidence="2" key="1">
    <citation type="submission" date="2021-01" db="EMBL/GenBank/DDBJ databases">
        <authorList>
            <consortium name="Aspergillus puulaauensis MK2 genome sequencing consortium"/>
            <person name="Kazuki M."/>
            <person name="Futagami T."/>
        </authorList>
    </citation>
    <scope>NUCLEOTIDE SEQUENCE</scope>
    <source>
        <strain evidence="2">MK2</strain>
    </source>
</reference>
<gene>
    <name evidence="2" type="ORF">APUU_11495S</name>
</gene>
<keyword evidence="3" id="KW-1185">Reference proteome</keyword>
<protein>
    <recommendedName>
        <fullName evidence="1">DUF6546 domain-containing protein</fullName>
    </recommendedName>
</protein>
<dbReference type="OrthoDB" id="4802432at2759"/>
<evidence type="ECO:0000259" key="1">
    <source>
        <dbReference type="Pfam" id="PF20183"/>
    </source>
</evidence>
<feature type="domain" description="DUF6546" evidence="1">
    <location>
        <begin position="198"/>
        <end position="390"/>
    </location>
</feature>
<dbReference type="RefSeq" id="XP_041550861.1">
    <property type="nucleotide sequence ID" value="XM_041697591.1"/>
</dbReference>
<sequence>MCAPEGMEIMGISDADNALITAEFVDLFSTLSTWEPKGNLLLDISVHSPSDSEHWFKYLTFEPDFSSDECGRSLCKKPMLAKLDNHQHGWIAGNRDSSPPSTGIHKVFDEIMGEGPFYNDEQENQWWQQLPLVPVVTGMLLRQQTRRRWKPTALAQIFSRLPQLKEIYYEPRREWYNIQQLWTDECAFQSLFESLDASQLRRLVLFENFNQQYPISFVSSVSECDAIRTPAFDVSQAVARTSLNLEHLSASFIVDASYFFDAREHSWRWPNLTSLALTSRLLAPDESPAEVDNMLQSAAAAAMKMSRLETIEIWNGREGLAMLFRYQLARGGRPAVITCRGTWEFALREPVVQAWEGVALNNHGQGCVIVKELLDNGVVIESHGDAIHHSSLVIRPVSLQQTRMEHRIRKRVNR</sequence>
<accession>A0A7R7XC25</accession>
<evidence type="ECO:0000313" key="2">
    <source>
        <dbReference type="EMBL" id="BCS18667.1"/>
    </source>
</evidence>